<dbReference type="Proteomes" id="UP001519460">
    <property type="component" value="Unassembled WGS sequence"/>
</dbReference>
<evidence type="ECO:0000259" key="5">
    <source>
        <dbReference type="PROSITE" id="PS50215"/>
    </source>
</evidence>
<dbReference type="Pfam" id="PF13574">
    <property type="entry name" value="Reprolysin_2"/>
    <property type="match status" value="1"/>
</dbReference>
<dbReference type="InterPro" id="IPR001590">
    <property type="entry name" value="Peptidase_M12B"/>
</dbReference>
<evidence type="ECO:0000256" key="2">
    <source>
        <dbReference type="PROSITE-ProRule" id="PRU00276"/>
    </source>
</evidence>
<dbReference type="SUPFAM" id="SSF55486">
    <property type="entry name" value="Metalloproteases ('zincins'), catalytic domain"/>
    <property type="match status" value="1"/>
</dbReference>
<protein>
    <submittedName>
        <fullName evidence="6">Uncharacterized protein</fullName>
    </submittedName>
</protein>
<dbReference type="InterPro" id="IPR051489">
    <property type="entry name" value="ADAM_Metalloproteinase"/>
</dbReference>
<dbReference type="Gene3D" id="3.40.390.10">
    <property type="entry name" value="Collagenase (Catalytic Domain)"/>
    <property type="match status" value="1"/>
</dbReference>
<feature type="domain" description="Peptidase M12B" evidence="5">
    <location>
        <begin position="40"/>
        <end position="205"/>
    </location>
</feature>
<dbReference type="InterPro" id="IPR001762">
    <property type="entry name" value="Disintegrin_dom"/>
</dbReference>
<dbReference type="SMART" id="SM00050">
    <property type="entry name" value="DISIN"/>
    <property type="match status" value="1"/>
</dbReference>
<dbReference type="Pfam" id="PF00200">
    <property type="entry name" value="Disintegrin"/>
    <property type="match status" value="1"/>
</dbReference>
<feature type="binding site" evidence="2">
    <location>
        <position position="141"/>
    </location>
    <ligand>
        <name>Zn(2+)</name>
        <dbReference type="ChEBI" id="CHEBI:29105"/>
        <note>catalytic</note>
    </ligand>
</feature>
<feature type="active site" evidence="2">
    <location>
        <position position="138"/>
    </location>
</feature>
<name>A0ABD0LL76_9CAEN</name>
<keyword evidence="3" id="KW-0812">Transmembrane</keyword>
<comment type="caution">
    <text evidence="6">The sequence shown here is derived from an EMBL/GenBank/DDBJ whole genome shotgun (WGS) entry which is preliminary data.</text>
</comment>
<dbReference type="AlphaFoldDB" id="A0ABD0LL76"/>
<sequence>MRFRDTEWRPTVTGYGIQVAKLIVHTEYSNGPLEYNKPSKWNTGEKLKAFYRNPPVNISQYCLAHLFTTYAFPNAAGAAYLGTTSYKKPGGICCNGFPDQLPDGRWRTLYQNAGLSSTMSPGGRTFDTPEQVSITSHELGHGWGAQHDPDTPECNPSSAEGGYYIMWVHSYSGRQANNLRFSPCSRRDVALVLGFKSHMCFIEDSSDVTPPITTPISGVVSTTTATTITNVTAKPHKNCGNAQVDYGEECDVGLLVDGRQDPCCTPECKLKSGSQCSEVNVACCVDCKTAPMGTVCAGDLTTACKKEAVCDGVSQDCPDRESVEDNTTCLEKGTCYGGRCLSFCQSLGVSRGETLRPCLCDQDRKDWCKFCCLRTVFRDGKTTTLCEPTQELLTDGRPCVHGLCKNGVCEEVGVDTFHRIFGRHPSQLKGLVQATKTNIAGTIITVSLVFWIPGSICTWRRDKRIYQREQQGP</sequence>
<organism evidence="6 7">
    <name type="scientific">Batillaria attramentaria</name>
    <dbReference type="NCBI Taxonomy" id="370345"/>
    <lineage>
        <taxon>Eukaryota</taxon>
        <taxon>Metazoa</taxon>
        <taxon>Spiralia</taxon>
        <taxon>Lophotrochozoa</taxon>
        <taxon>Mollusca</taxon>
        <taxon>Gastropoda</taxon>
        <taxon>Caenogastropoda</taxon>
        <taxon>Sorbeoconcha</taxon>
        <taxon>Cerithioidea</taxon>
        <taxon>Batillariidae</taxon>
        <taxon>Batillaria</taxon>
    </lineage>
</organism>
<feature type="domain" description="Disintegrin" evidence="4">
    <location>
        <begin position="236"/>
        <end position="325"/>
    </location>
</feature>
<dbReference type="GO" id="GO:0046872">
    <property type="term" value="F:metal ion binding"/>
    <property type="evidence" value="ECO:0007669"/>
    <property type="project" value="UniProtKB-KW"/>
</dbReference>
<keyword evidence="2" id="KW-0862">Zinc</keyword>
<dbReference type="SUPFAM" id="SSF57552">
    <property type="entry name" value="Blood coagulation inhibitor (disintegrin)"/>
    <property type="match status" value="1"/>
</dbReference>
<feature type="transmembrane region" description="Helical" evidence="3">
    <location>
        <begin position="439"/>
        <end position="459"/>
    </location>
</feature>
<dbReference type="PROSITE" id="PS50214">
    <property type="entry name" value="DISINTEGRIN_2"/>
    <property type="match status" value="1"/>
</dbReference>
<dbReference type="Gene3D" id="4.10.70.10">
    <property type="entry name" value="Disintegrin domain"/>
    <property type="match status" value="1"/>
</dbReference>
<evidence type="ECO:0000313" key="7">
    <source>
        <dbReference type="Proteomes" id="UP001519460"/>
    </source>
</evidence>
<feature type="binding site" evidence="2">
    <location>
        <position position="137"/>
    </location>
    <ligand>
        <name>Zn(2+)</name>
        <dbReference type="ChEBI" id="CHEBI:29105"/>
        <note>catalytic</note>
    </ligand>
</feature>
<reference evidence="6 7" key="1">
    <citation type="journal article" date="2023" name="Sci. Data">
        <title>Genome assembly of the Korean intertidal mud-creeper Batillaria attramentaria.</title>
        <authorList>
            <person name="Patra A.K."/>
            <person name="Ho P.T."/>
            <person name="Jun S."/>
            <person name="Lee S.J."/>
            <person name="Kim Y."/>
            <person name="Won Y.J."/>
        </authorList>
    </citation>
    <scope>NUCLEOTIDE SEQUENCE [LARGE SCALE GENOMIC DNA]</scope>
    <source>
        <strain evidence="6">Wonlab-2016</strain>
    </source>
</reference>
<keyword evidence="3" id="KW-1133">Transmembrane helix</keyword>
<dbReference type="PANTHER" id="PTHR45702">
    <property type="entry name" value="ADAM10/ADAM17 METALLOPEPTIDASE FAMILY MEMBER"/>
    <property type="match status" value="1"/>
</dbReference>
<dbReference type="PANTHER" id="PTHR45702:SF6">
    <property type="entry name" value="DISINTEGRIN AND METALLOPROTEINASE DOMAIN-CONTAINING PROTEIN 17"/>
    <property type="match status" value="1"/>
</dbReference>
<evidence type="ECO:0000259" key="4">
    <source>
        <dbReference type="PROSITE" id="PS50214"/>
    </source>
</evidence>
<evidence type="ECO:0000256" key="3">
    <source>
        <dbReference type="SAM" id="Phobius"/>
    </source>
</evidence>
<evidence type="ECO:0000256" key="1">
    <source>
        <dbReference type="ARBA" id="ARBA00023157"/>
    </source>
</evidence>
<accession>A0ABD0LL76</accession>
<comment type="caution">
    <text evidence="2">Lacks conserved residue(s) required for the propagation of feature annotation.</text>
</comment>
<keyword evidence="7" id="KW-1185">Reference proteome</keyword>
<proteinExistence type="predicted"/>
<keyword evidence="1" id="KW-1015">Disulfide bond</keyword>
<evidence type="ECO:0000313" key="6">
    <source>
        <dbReference type="EMBL" id="KAK7499719.1"/>
    </source>
</evidence>
<feature type="binding site" evidence="2">
    <location>
        <position position="147"/>
    </location>
    <ligand>
        <name>Zn(2+)</name>
        <dbReference type="ChEBI" id="CHEBI:29105"/>
        <note>catalytic</note>
    </ligand>
</feature>
<keyword evidence="3" id="KW-0472">Membrane</keyword>
<dbReference type="InterPro" id="IPR024079">
    <property type="entry name" value="MetalloPept_cat_dom_sf"/>
</dbReference>
<dbReference type="EMBL" id="JACVVK020000042">
    <property type="protein sequence ID" value="KAK7499719.1"/>
    <property type="molecule type" value="Genomic_DNA"/>
</dbReference>
<gene>
    <name evidence="6" type="ORF">BaRGS_00009060</name>
</gene>
<dbReference type="PROSITE" id="PS50215">
    <property type="entry name" value="ADAM_MEPRO"/>
    <property type="match status" value="1"/>
</dbReference>
<dbReference type="FunFam" id="4.10.70.10:FF:000003">
    <property type="entry name" value="Disintegrin and metalloproteinase domain-containing protein 17"/>
    <property type="match status" value="1"/>
</dbReference>
<dbReference type="InterPro" id="IPR036436">
    <property type="entry name" value="Disintegrin_dom_sf"/>
</dbReference>
<keyword evidence="2" id="KW-0479">Metal-binding</keyword>